<dbReference type="Pfam" id="PF09423">
    <property type="entry name" value="PhoD"/>
    <property type="match status" value="1"/>
</dbReference>
<dbReference type="EMBL" id="ARZY01000027">
    <property type="protein sequence ID" value="EWH09203.1"/>
    <property type="molecule type" value="Genomic_DNA"/>
</dbReference>
<reference evidence="2 3" key="1">
    <citation type="journal article" date="2014" name="Genome Announc.">
        <title>Draft Genome Sequence of the Agar-Degrading Bacterium Catenovulum sp. Strain DS-2, Isolated from Intestines of Haliotis diversicolor.</title>
        <authorList>
            <person name="Shan D."/>
            <person name="Li X."/>
            <person name="Gu Z."/>
            <person name="Wei G."/>
            <person name="Gao Z."/>
            <person name="Shao Z."/>
        </authorList>
    </citation>
    <scope>NUCLEOTIDE SEQUENCE [LARGE SCALE GENOMIC DNA]</scope>
    <source>
        <strain evidence="2 3">DS-2</strain>
    </source>
</reference>
<dbReference type="eggNOG" id="COG3540">
    <property type="taxonomic scope" value="Bacteria"/>
</dbReference>
<protein>
    <submittedName>
        <fullName evidence="2">Twin-arginine translocation pathway signal</fullName>
    </submittedName>
</protein>
<dbReference type="AlphaFoldDB" id="W7QMR2"/>
<name>W7QMR2_9ALTE</name>
<dbReference type="SUPFAM" id="SSF56300">
    <property type="entry name" value="Metallo-dependent phosphatases"/>
    <property type="match status" value="1"/>
</dbReference>
<sequence>MKVLLAEKVSESKMVKQFTRRDALKLTVAGAVISSVGCAGRISDQQQVVANKLHAPMLDKWANTPNRPWIGGEYWANPMEDWHIVDGGAECKNSGGNRSIHSLTHRLTDASQAFSVSVVIQQIYKGKKDAGAGIRLGVNNEINEYRSSCFVQRGLDIGVLDNQLSVAGKKTPLDINVDKQPVKLDVTATPQYGAVLLSVSASVVKEQTATEQVIGQYTHLAPASEVLGNVAIVSNFGMSSKPGQQAGKYRFSNWQLSGDAFEVNPQRKFGPLLWAMYSLSDSRSSEGFVMKMSAFTGPMGNTGNDEVELQIKRNGQWRKAATAKLDSDAWVANFRIAKWQEKLSHEYRVLYQEKHKDGTTTEDVYSGIIRANPVGRPLRMAALTCQNDYSFPYAPVAENVKKLNPDLVFFSGDQIYESHGGFGIVRTPFEPAIQNYLRKFYQFGWAFREVMRDAPTICLPDDHDVFQGNLWGEGGLAKKNPEQDMSASFTGGYIEPVRFVNAVHRTTVSHHPDAFDPTPNPSGISCYYGDMVYGDVGFAILADRQWKSGPEQAGVVVGETGVDEDPNFINPAINPKKPVLLGKRQEDFLAQWGQDWRGHKLKAVLSQTVFAGISTHQPSPQRYLKYDFDSSGWPSPARNRAVAIMRESKALHICGDTHLTSLALYGVNQQRDSNWSFCTPAISAGWPRWWLPDQMGIPHNNRPKHGLEQTGEFIDAFGNKMYVYAVGVPEEGQSKNRYVRAHEKGSGFGFIIFDTEQFTYTLSAFKYLIDVTDGNSNNQFSGWPVTIHQEENIGKNRLS</sequence>
<dbReference type="InterPro" id="IPR038607">
    <property type="entry name" value="PhoD-like_sf"/>
</dbReference>
<dbReference type="Gene3D" id="3.60.21.70">
    <property type="entry name" value="PhoD-like phosphatase"/>
    <property type="match status" value="1"/>
</dbReference>
<dbReference type="InterPro" id="IPR052900">
    <property type="entry name" value="Phospholipid_Metab_Enz"/>
</dbReference>
<dbReference type="PANTHER" id="PTHR43606:SF2">
    <property type="entry name" value="ALKALINE PHOSPHATASE FAMILY PROTEIN (AFU_ORTHOLOGUE AFUA_5G03860)"/>
    <property type="match status" value="1"/>
</dbReference>
<accession>W7QMR2</accession>
<dbReference type="Proteomes" id="UP000019276">
    <property type="component" value="Unassembled WGS sequence"/>
</dbReference>
<dbReference type="PANTHER" id="PTHR43606">
    <property type="entry name" value="PHOSPHATASE, PUTATIVE (AFU_ORTHOLOGUE AFUA_6G08710)-RELATED"/>
    <property type="match status" value="1"/>
</dbReference>
<proteinExistence type="predicted"/>
<gene>
    <name evidence="2" type="ORF">DS2_13619</name>
</gene>
<keyword evidence="3" id="KW-1185">Reference proteome</keyword>
<dbReference type="PATRIC" id="fig|1328313.3.peg.2779"/>
<evidence type="ECO:0000313" key="3">
    <source>
        <dbReference type="Proteomes" id="UP000019276"/>
    </source>
</evidence>
<organism evidence="2 3">
    <name type="scientific">Catenovulum agarivorans DS-2</name>
    <dbReference type="NCBI Taxonomy" id="1328313"/>
    <lineage>
        <taxon>Bacteria</taxon>
        <taxon>Pseudomonadati</taxon>
        <taxon>Pseudomonadota</taxon>
        <taxon>Gammaproteobacteria</taxon>
        <taxon>Alteromonadales</taxon>
        <taxon>Alteromonadaceae</taxon>
        <taxon>Catenovulum</taxon>
    </lineage>
</organism>
<evidence type="ECO:0000259" key="1">
    <source>
        <dbReference type="Pfam" id="PF09423"/>
    </source>
</evidence>
<dbReference type="InterPro" id="IPR018946">
    <property type="entry name" value="PhoD-like_MPP"/>
</dbReference>
<dbReference type="InterPro" id="IPR029052">
    <property type="entry name" value="Metallo-depent_PP-like"/>
</dbReference>
<evidence type="ECO:0000313" key="2">
    <source>
        <dbReference type="EMBL" id="EWH09203.1"/>
    </source>
</evidence>
<dbReference type="STRING" id="1328313.DS2_13619"/>
<comment type="caution">
    <text evidence="2">The sequence shown here is derived from an EMBL/GenBank/DDBJ whole genome shotgun (WGS) entry which is preliminary data.</text>
</comment>
<feature type="domain" description="PhoD-like phosphatase metallophosphatase" evidence="1">
    <location>
        <begin position="381"/>
        <end position="685"/>
    </location>
</feature>